<organism evidence="2 3">
    <name type="scientific">Allorhizobium terrae</name>
    <dbReference type="NCBI Taxonomy" id="1848972"/>
    <lineage>
        <taxon>Bacteria</taxon>
        <taxon>Pseudomonadati</taxon>
        <taxon>Pseudomonadota</taxon>
        <taxon>Alphaproteobacteria</taxon>
        <taxon>Hyphomicrobiales</taxon>
        <taxon>Rhizobiaceae</taxon>
        <taxon>Rhizobium/Agrobacterium group</taxon>
        <taxon>Allorhizobium</taxon>
    </lineage>
</organism>
<dbReference type="AlphaFoldDB" id="A0A4S4A294"/>
<feature type="transmembrane region" description="Helical" evidence="1">
    <location>
        <begin position="339"/>
        <end position="361"/>
    </location>
</feature>
<dbReference type="InterPro" id="IPR017516">
    <property type="entry name" value="AbrB_dup"/>
</dbReference>
<evidence type="ECO:0000313" key="2">
    <source>
        <dbReference type="EMBL" id="THF52487.1"/>
    </source>
</evidence>
<dbReference type="RefSeq" id="WP_146928429.1">
    <property type="nucleotide sequence ID" value="NZ_SSOA01000002.1"/>
</dbReference>
<accession>A0A4S4A294</accession>
<dbReference type="InterPro" id="IPR007820">
    <property type="entry name" value="AbrB_fam"/>
</dbReference>
<feature type="transmembrane region" description="Helical" evidence="1">
    <location>
        <begin position="134"/>
        <end position="153"/>
    </location>
</feature>
<feature type="transmembrane region" description="Helical" evidence="1">
    <location>
        <begin position="24"/>
        <end position="41"/>
    </location>
</feature>
<sequence>MAANPQPAGEPEQPPTFLRTLPTPLKWTLLVALSAVLVACMEYVRMPAALLLGPMIAGLIFATNGAQLTLPRLPYTAAQALIGCVIASSLDKDIMMRFLAEWPLFMAAVLSIVAMSSLLGYIMARRQIFPGTTAVWGTSAGGASAMILMAEAHGADVRLVAFMQYFRVVCVASAAAGVAAFMFNITGAPHPPLVFFPPFDWADLIKTLLLTAIASYIGRLLKIPAGNMIVPMLSLAVLHGFDLVNIVLPLWLLAVAYAMIGWRIGLAFTRRLLRHVAKAAPQVALSIFILIAFGGCLAYLLATVMDIDPLTAYLATSPGGLDSVAIIAATTHVDMPFVMALQTVRFLVILALGPHISRFIAKKIKA</sequence>
<keyword evidence="1" id="KW-1133">Transmembrane helix</keyword>
<feature type="transmembrane region" description="Helical" evidence="1">
    <location>
        <begin position="280"/>
        <end position="301"/>
    </location>
</feature>
<feature type="transmembrane region" description="Helical" evidence="1">
    <location>
        <begin position="204"/>
        <end position="221"/>
    </location>
</feature>
<dbReference type="GO" id="GO:0016020">
    <property type="term" value="C:membrane"/>
    <property type="evidence" value="ECO:0007669"/>
    <property type="project" value="InterPro"/>
</dbReference>
<evidence type="ECO:0000313" key="3">
    <source>
        <dbReference type="Proteomes" id="UP000310754"/>
    </source>
</evidence>
<dbReference type="Proteomes" id="UP000310754">
    <property type="component" value="Unassembled WGS sequence"/>
</dbReference>
<feature type="transmembrane region" description="Helical" evidence="1">
    <location>
        <begin position="233"/>
        <end position="260"/>
    </location>
</feature>
<dbReference type="PANTHER" id="PTHR38457">
    <property type="entry name" value="REGULATOR ABRB-RELATED"/>
    <property type="match status" value="1"/>
</dbReference>
<dbReference type="PANTHER" id="PTHR38457:SF1">
    <property type="entry name" value="REGULATOR ABRB-RELATED"/>
    <property type="match status" value="1"/>
</dbReference>
<comment type="caution">
    <text evidence="2">The sequence shown here is derived from an EMBL/GenBank/DDBJ whole genome shotgun (WGS) entry which is preliminary data.</text>
</comment>
<keyword evidence="1" id="KW-0812">Transmembrane</keyword>
<feature type="transmembrane region" description="Helical" evidence="1">
    <location>
        <begin position="102"/>
        <end position="122"/>
    </location>
</feature>
<feature type="transmembrane region" description="Helical" evidence="1">
    <location>
        <begin position="48"/>
        <end position="67"/>
    </location>
</feature>
<proteinExistence type="predicted"/>
<reference evidence="2 3" key="1">
    <citation type="submission" date="2019-04" db="EMBL/GenBank/DDBJ databases">
        <title>Rhizobium terrae sp. nov., isolated from a paddy soil.</title>
        <authorList>
            <person name="Lin S.-Y."/>
            <person name="Hameed A."/>
            <person name="Huang H.-I."/>
            <person name="Young C.-C."/>
        </authorList>
    </citation>
    <scope>NUCLEOTIDE SEQUENCE [LARGE SCALE GENOMIC DNA]</scope>
    <source>
        <strain evidence="2 3">CC-HIH110</strain>
    </source>
</reference>
<name>A0A4S4A294_9HYPH</name>
<evidence type="ECO:0000256" key="1">
    <source>
        <dbReference type="SAM" id="Phobius"/>
    </source>
</evidence>
<dbReference type="GO" id="GO:0010468">
    <property type="term" value="P:regulation of gene expression"/>
    <property type="evidence" value="ECO:0007669"/>
    <property type="project" value="InterPro"/>
</dbReference>
<feature type="transmembrane region" description="Helical" evidence="1">
    <location>
        <begin position="165"/>
        <end position="184"/>
    </location>
</feature>
<dbReference type="Pfam" id="PF05145">
    <property type="entry name" value="AbrB"/>
    <property type="match status" value="1"/>
</dbReference>
<dbReference type="PIRSF" id="PIRSF038991">
    <property type="entry name" value="Protein_AbrB"/>
    <property type="match status" value="1"/>
</dbReference>
<dbReference type="NCBIfam" id="TIGR03082">
    <property type="entry name" value="Gneg_AbrB_dup"/>
    <property type="match status" value="2"/>
</dbReference>
<gene>
    <name evidence="2" type="ORF">E6C51_06795</name>
</gene>
<keyword evidence="3" id="KW-1185">Reference proteome</keyword>
<keyword evidence="1" id="KW-0472">Membrane</keyword>
<protein>
    <submittedName>
        <fullName evidence="2">AbrB family transcriptional regulator</fullName>
    </submittedName>
</protein>
<dbReference type="EMBL" id="SSOA01000002">
    <property type="protein sequence ID" value="THF52487.1"/>
    <property type="molecule type" value="Genomic_DNA"/>
</dbReference>